<comment type="caution">
    <text evidence="1">The sequence shown here is derived from an EMBL/GenBank/DDBJ whole genome shotgun (WGS) entry which is preliminary data.</text>
</comment>
<protein>
    <submittedName>
        <fullName evidence="1">Uncharacterized protein</fullName>
    </submittedName>
</protein>
<proteinExistence type="predicted"/>
<evidence type="ECO:0000313" key="1">
    <source>
        <dbReference type="EMBL" id="KAJ9091990.1"/>
    </source>
</evidence>
<sequence>MNLASVLHYLQSEWRRWERDRNEWEIERAEMRARIALLEGERRSAENLKMDMMRRVKMLEFALKQERVKAISAAAAAAGGSVSATTAGGNNGTVSSRGPQSAGAALPGGNPFASITPANNKAAAVSSSTSNPEVGGGEERKDAPATTTGTGTTGENVKPGSDIASQPEHGGKKMNGLTATGTELVVDKKPTLTSALSSTSRAGSVDGAHPPGSATTTAGVGVGVSPWRSTVSMPIRDPKSRARSRDYLKQCLQEISYLTSPAAMNPLPNRLALTLTVPQAGAADPSAPSGAAAAQSPSATADVVAQASSLAPGTILDVPDRPRKTLPEGPFPPPASEQSQQGIIGLGMKGVEALASVGVAEPSSDSPAAAPGGGEDVGGGGEGGGGGKQEPPGLSNMAQEVVAEEEEAKQAEQQKQVERTAGADAQLDLEQGKVLTAIYKPESKEAWKQALKQAHEQAEKTWSGGGITRSQGMSESSSSDSAIGDALETISNSSADTDVTAIHEDDLPLRKGWKPARQLKSHLDAVQAVAFGPEGIVVSGSWDCTVKVWRLANDKTGRPHPQEEVEPQVTFRGHLAPVTSLAVSTGTRRVFSGSLDSSIRVWNLPSPEYHTYSPHDPKLEDDTLVGHTDSVWALALLPSAIDEPEGYLLSASADGSVKAWSTTGEAGSGYPLVSGWKYDGTADHDDGQGADSDEKRETEQKEHIKRPVPVALGMYYPDLTLVLVGYNTGVIKLFEIKTGREVIEFENKGDGKYQKS</sequence>
<dbReference type="EMBL" id="JASBWR010000140">
    <property type="protein sequence ID" value="KAJ9091990.1"/>
    <property type="molecule type" value="Genomic_DNA"/>
</dbReference>
<accession>A0ACC2UY28</accession>
<evidence type="ECO:0000313" key="2">
    <source>
        <dbReference type="Proteomes" id="UP001241377"/>
    </source>
</evidence>
<dbReference type="Proteomes" id="UP001241377">
    <property type="component" value="Unassembled WGS sequence"/>
</dbReference>
<gene>
    <name evidence="1" type="ORF">QFC19_008858</name>
</gene>
<organism evidence="1 2">
    <name type="scientific">Naganishia cerealis</name>
    <dbReference type="NCBI Taxonomy" id="610337"/>
    <lineage>
        <taxon>Eukaryota</taxon>
        <taxon>Fungi</taxon>
        <taxon>Dikarya</taxon>
        <taxon>Basidiomycota</taxon>
        <taxon>Agaricomycotina</taxon>
        <taxon>Tremellomycetes</taxon>
        <taxon>Filobasidiales</taxon>
        <taxon>Filobasidiaceae</taxon>
        <taxon>Naganishia</taxon>
    </lineage>
</organism>
<reference evidence="1" key="1">
    <citation type="submission" date="2023-04" db="EMBL/GenBank/DDBJ databases">
        <title>Draft Genome sequencing of Naganishia species isolated from polar environments using Oxford Nanopore Technology.</title>
        <authorList>
            <person name="Leo P."/>
            <person name="Venkateswaran K."/>
        </authorList>
    </citation>
    <scope>NUCLEOTIDE SEQUENCE</scope>
    <source>
        <strain evidence="1">MNA-CCFEE 5261</strain>
    </source>
</reference>
<name>A0ACC2UY28_9TREE</name>
<keyword evidence="2" id="KW-1185">Reference proteome</keyword>